<dbReference type="InterPro" id="IPR013103">
    <property type="entry name" value="RVT_2"/>
</dbReference>
<feature type="domain" description="Integrase catalytic" evidence="21">
    <location>
        <begin position="1107"/>
        <end position="1273"/>
    </location>
</feature>
<keyword evidence="15" id="KW-0233">DNA recombination</keyword>
<comment type="caution">
    <text evidence="22">The sequence shown here is derived from an EMBL/GenBank/DDBJ whole genome shotgun (WGS) entry which is preliminary data.</text>
</comment>
<evidence type="ECO:0000259" key="20">
    <source>
        <dbReference type="PROSITE" id="PS50158"/>
    </source>
</evidence>
<evidence type="ECO:0000256" key="7">
    <source>
        <dbReference type="ARBA" id="ARBA00022759"/>
    </source>
</evidence>
<keyword evidence="6" id="KW-0547">Nucleotide-binding</keyword>
<evidence type="ECO:0000256" key="19">
    <source>
        <dbReference type="SAM" id="MobiDB-lite"/>
    </source>
</evidence>
<evidence type="ECO:0000256" key="2">
    <source>
        <dbReference type="ARBA" id="ARBA00022612"/>
    </source>
</evidence>
<evidence type="ECO:0000256" key="16">
    <source>
        <dbReference type="ARBA" id="ARBA00023268"/>
    </source>
</evidence>
<keyword evidence="14" id="KW-0917">Virion maturation</keyword>
<keyword evidence="8" id="KW-0378">Hydrolase</keyword>
<dbReference type="PROSITE" id="PS50158">
    <property type="entry name" value="ZF_CCHC"/>
    <property type="match status" value="1"/>
</dbReference>
<dbReference type="GO" id="GO:0003964">
    <property type="term" value="F:RNA-directed DNA polymerase activity"/>
    <property type="evidence" value="ECO:0007669"/>
    <property type="project" value="UniProtKB-KW"/>
</dbReference>
<keyword evidence="4" id="KW-0540">Nuclease</keyword>
<reference evidence="22" key="1">
    <citation type="journal article" date="2019" name="Sci. Rep.">
        <title>Draft genome of Tanacetum cinerariifolium, the natural source of mosquito coil.</title>
        <authorList>
            <person name="Yamashiro T."/>
            <person name="Shiraishi A."/>
            <person name="Satake H."/>
            <person name="Nakayama K."/>
        </authorList>
    </citation>
    <scope>NUCLEOTIDE SEQUENCE</scope>
</reference>
<dbReference type="Gene3D" id="3.30.420.10">
    <property type="entry name" value="Ribonuclease H-like superfamily/Ribonuclease H"/>
    <property type="match status" value="1"/>
</dbReference>
<feature type="coiled-coil region" evidence="18">
    <location>
        <begin position="466"/>
        <end position="493"/>
    </location>
</feature>
<evidence type="ECO:0000256" key="6">
    <source>
        <dbReference type="ARBA" id="ARBA00022741"/>
    </source>
</evidence>
<dbReference type="EMBL" id="BKCJ010009316">
    <property type="protein sequence ID" value="GEU86402.1"/>
    <property type="molecule type" value="Genomic_DNA"/>
</dbReference>
<dbReference type="InterPro" id="IPR001584">
    <property type="entry name" value="Integrase_cat-core"/>
</dbReference>
<feature type="region of interest" description="Disordered" evidence="19">
    <location>
        <begin position="257"/>
        <end position="283"/>
    </location>
</feature>
<evidence type="ECO:0000256" key="8">
    <source>
        <dbReference type="ARBA" id="ARBA00022801"/>
    </source>
</evidence>
<proteinExistence type="predicted"/>
<evidence type="ECO:0000256" key="12">
    <source>
        <dbReference type="ARBA" id="ARBA00022918"/>
    </source>
</evidence>
<dbReference type="GO" id="GO:0003887">
    <property type="term" value="F:DNA-directed DNA polymerase activity"/>
    <property type="evidence" value="ECO:0007669"/>
    <property type="project" value="UniProtKB-KW"/>
</dbReference>
<evidence type="ECO:0000313" key="22">
    <source>
        <dbReference type="EMBL" id="GEU86402.1"/>
    </source>
</evidence>
<dbReference type="InterPro" id="IPR025724">
    <property type="entry name" value="GAG-pre-integrase_dom"/>
</dbReference>
<dbReference type="GO" id="GO:0008233">
    <property type="term" value="F:peptidase activity"/>
    <property type="evidence" value="ECO:0007669"/>
    <property type="project" value="UniProtKB-KW"/>
</dbReference>
<keyword evidence="2" id="KW-1188">Viral release from host cell</keyword>
<evidence type="ECO:0000256" key="5">
    <source>
        <dbReference type="ARBA" id="ARBA00022723"/>
    </source>
</evidence>
<keyword evidence="10" id="KW-0460">Magnesium</keyword>
<evidence type="ECO:0000256" key="3">
    <source>
        <dbReference type="ARBA" id="ARBA00022670"/>
    </source>
</evidence>
<dbReference type="SMART" id="SM00343">
    <property type="entry name" value="ZnF_C2HC"/>
    <property type="match status" value="1"/>
</dbReference>
<dbReference type="InterPro" id="IPR057670">
    <property type="entry name" value="SH3_retrovirus"/>
</dbReference>
<evidence type="ECO:0000256" key="18">
    <source>
        <dbReference type="SAM" id="Coils"/>
    </source>
</evidence>
<evidence type="ECO:0000256" key="14">
    <source>
        <dbReference type="ARBA" id="ARBA00023113"/>
    </source>
</evidence>
<feature type="compositionally biased region" description="Polar residues" evidence="19">
    <location>
        <begin position="184"/>
        <end position="206"/>
    </location>
</feature>
<keyword evidence="7" id="KW-0255">Endonuclease</keyword>
<dbReference type="GO" id="GO:0003676">
    <property type="term" value="F:nucleic acid binding"/>
    <property type="evidence" value="ECO:0007669"/>
    <property type="project" value="InterPro"/>
</dbReference>
<dbReference type="SUPFAM" id="SSF57756">
    <property type="entry name" value="Retrovirus zinc finger-like domains"/>
    <property type="match status" value="1"/>
</dbReference>
<evidence type="ECO:0000256" key="4">
    <source>
        <dbReference type="ARBA" id="ARBA00022722"/>
    </source>
</evidence>
<keyword evidence="18" id="KW-0175">Coiled coil</keyword>
<dbReference type="Pfam" id="PF25597">
    <property type="entry name" value="SH3_retrovirus"/>
    <property type="match status" value="1"/>
</dbReference>
<sequence>MEAGGKDRPPMLAPDKVVSVSEGSPETTTVRYMKTYKNVSQDIRDQLNAEAEAVQIILIRIDNDIYSTVDACPNACEIKFTSQDGESLESYYSRFYKMMNELIRNQCDVTNHQMNVQFLLQLQPEWQRFVTLVKQSQELKTVSYHKLYDILEQHRNEVNELRAERIARTANPLALVAQQQPVYHPQNHPTHYTQNSSTRSQQATTRNRGKAIVNSPTPIYDQKPSMVATDDEMSKYKEIDKLMALISLSFKKIYKPTNNNLRTSSNTSRANQDNSPRINRGTGYENQRIDNVVGARETVGTMVVQKSGIQCYNCKEYGHVARECQKPKRVKDAAYHREKMLLCKQEEAGIQLNAEQADWRDDTDDESEDQELEAHYMYMAQIQEVTPDAANDSGPIFDTEPVQKVQNNDHYNVFAIESEHPEQSKSVHDTYLIEQDEHSVIIDSLDMSYDREQIDQNDDDDLTNERQLLASLIEKLKCEIDDSKNRNKFLETSNKVLVDKLKEFNRRNNVEYASKVEIDCAKAKGDLISYKMESQKSFNKYTQMINDLNQTISKIKKELSTHQETISILLQAKEAQIKLYKTREDKELDKVIALENKVKVVDNIVYKTGQSVQTMNMLNRNCKTSFEKPEFLKKAQRANPRLNDISCYNDDLALMLAPESDEVIRLEKEMLSKSKMMSKSFEALHKHAINLELELQQCQEKIKNGKSFKENQSKEFCKEREQYFEIQDLKAQLQDKGIAVRVIPTTSVSRPKHKNKKMEDRVLLNNSQGKKQEVEDHRRNVKFSKNKTSVTACNDSLNAKTSDLNFACATCGKYVLNEKHDMCVLKSRNGVNSRTKIPIVVLVSTREPKRIVKQSVAKPLRKTVASESTNQKPRNTFRKLYERVSKACSWWYHKFTPSGYNWKPKSKIGNVKPNLVEIILFIVDSGCSNHMTGNLKLLINFVEKFIGTMKFRNDQITPILGYGDLVQGAVTIKRVYYVEGLNHNLFSVGQFCDADLEVSFRKSTCYIRDLKENDLLTGSRRTDLYSITLQDTSSPNPICLMAKATSSQAWLWHRRLSHLNFDTINLLSKNDIVIGLPKLKFVKDHFCSSCELGKAKRKSFQSKVTLSSKRRLQLLHMDLCGLMRVASINGKKYVLVIVDDYSRYTWTHFLRSKDGTPEVLIDFLRLVQRGLHAQVKTVRTDKGTKFLNKTLHAYFAAEGINYQTSVARTPEQNGVIERRNRTLVEAARTILSAAKVPLFFWAEAIATACFTQNRSLVIPRHEKTPYHIINDQKPSVKFFYIFGSLCYIVKDGENLDKMKEKGDTCIFVGYSTQSRAYRVFNKRTRLIVETIHDNFDELPQMASDHVSSDPVPQCQRTALEHDSLSPCPQCQENVPPVAEIVTTSNKLDLLFSPMFDELLNGSSQVVSKSSAVTTADAPNQQLIEENAQVENDEFVNIFSTLVQDRGETLSRHVDTSNMYTFYQRHPSKHCWTKDHPLEQVIGNPSQSVRTRRQLESDGEMCMFALTVSRTKPKNIKEPMADSAWIESMQEELHQFDRLDIWDLVDRPLCKNVINMRWLWKNKRDEENTVIRNKSCLVAKGYAQKEGINFEESFAPVARLEAVRLFIAYAAHKSFTVFQMDVKTTFLYGPLREEVCVNQPNGFVDPYHPNKVYRLKKALYGLKQAPRA</sequence>
<organism evidence="22">
    <name type="scientific">Tanacetum cinerariifolium</name>
    <name type="common">Dalmatian daisy</name>
    <name type="synonym">Chrysanthemum cinerariifolium</name>
    <dbReference type="NCBI Taxonomy" id="118510"/>
    <lineage>
        <taxon>Eukaryota</taxon>
        <taxon>Viridiplantae</taxon>
        <taxon>Streptophyta</taxon>
        <taxon>Embryophyta</taxon>
        <taxon>Tracheophyta</taxon>
        <taxon>Spermatophyta</taxon>
        <taxon>Magnoliopsida</taxon>
        <taxon>eudicotyledons</taxon>
        <taxon>Gunneridae</taxon>
        <taxon>Pentapetalae</taxon>
        <taxon>asterids</taxon>
        <taxon>campanulids</taxon>
        <taxon>Asterales</taxon>
        <taxon>Asteraceae</taxon>
        <taxon>Asteroideae</taxon>
        <taxon>Anthemideae</taxon>
        <taxon>Anthemidinae</taxon>
        <taxon>Tanacetum</taxon>
    </lineage>
</organism>
<evidence type="ECO:0000256" key="13">
    <source>
        <dbReference type="ARBA" id="ARBA00022932"/>
    </source>
</evidence>
<dbReference type="Pfam" id="PF07727">
    <property type="entry name" value="RVT_2"/>
    <property type="match status" value="1"/>
</dbReference>
<dbReference type="Pfam" id="PF00098">
    <property type="entry name" value="zf-CCHC"/>
    <property type="match status" value="1"/>
</dbReference>
<comment type="function">
    <text evidence="1">The aspartyl protease (PR) mediates the proteolytic cleavages of the Gag and Gag-Pol polyproteins after assembly of the VLP.</text>
</comment>
<evidence type="ECO:0000256" key="17">
    <source>
        <dbReference type="PROSITE-ProRule" id="PRU00047"/>
    </source>
</evidence>
<dbReference type="InterPro" id="IPR036875">
    <property type="entry name" value="Znf_CCHC_sf"/>
</dbReference>
<protein>
    <recommendedName>
        <fullName evidence="23">Retrovirus-related Pol polyprotein from transposon TNT 1-94</fullName>
    </recommendedName>
</protein>
<keyword evidence="13" id="KW-0548">Nucleotidyltransferase</keyword>
<keyword evidence="5" id="KW-0479">Metal-binding</keyword>
<dbReference type="Pfam" id="PF00665">
    <property type="entry name" value="rve"/>
    <property type="match status" value="1"/>
</dbReference>
<keyword evidence="17" id="KW-0862">Zinc</keyword>
<evidence type="ECO:0000256" key="9">
    <source>
        <dbReference type="ARBA" id="ARBA00022840"/>
    </source>
</evidence>
<dbReference type="GO" id="GO:0015074">
    <property type="term" value="P:DNA integration"/>
    <property type="evidence" value="ECO:0007669"/>
    <property type="project" value="UniProtKB-KW"/>
</dbReference>
<accession>A0A6L2NMZ9</accession>
<dbReference type="GO" id="GO:0006508">
    <property type="term" value="P:proteolysis"/>
    <property type="evidence" value="ECO:0007669"/>
    <property type="project" value="UniProtKB-KW"/>
</dbReference>
<dbReference type="PANTHER" id="PTHR42648">
    <property type="entry name" value="TRANSPOSASE, PUTATIVE-RELATED"/>
    <property type="match status" value="1"/>
</dbReference>
<feature type="non-terminal residue" evidence="22">
    <location>
        <position position="1667"/>
    </location>
</feature>
<feature type="coiled-coil region" evidence="18">
    <location>
        <begin position="144"/>
        <end position="171"/>
    </location>
</feature>
<dbReference type="GO" id="GO:0008270">
    <property type="term" value="F:zinc ion binding"/>
    <property type="evidence" value="ECO:0007669"/>
    <property type="project" value="UniProtKB-KW"/>
</dbReference>
<dbReference type="InterPro" id="IPR054722">
    <property type="entry name" value="PolX-like_BBD"/>
</dbReference>
<evidence type="ECO:0000256" key="11">
    <source>
        <dbReference type="ARBA" id="ARBA00022908"/>
    </source>
</evidence>
<feature type="coiled-coil region" evidence="18">
    <location>
        <begin position="538"/>
        <end position="565"/>
    </location>
</feature>
<dbReference type="PANTHER" id="PTHR42648:SF11">
    <property type="entry name" value="TRANSPOSON TY4-P GAG-POL POLYPROTEIN"/>
    <property type="match status" value="1"/>
</dbReference>
<dbReference type="GO" id="GO:0006310">
    <property type="term" value="P:DNA recombination"/>
    <property type="evidence" value="ECO:0007669"/>
    <property type="project" value="UniProtKB-KW"/>
</dbReference>
<dbReference type="PROSITE" id="PS50994">
    <property type="entry name" value="INTEGRASE"/>
    <property type="match status" value="1"/>
</dbReference>
<dbReference type="InterPro" id="IPR012337">
    <property type="entry name" value="RNaseH-like_sf"/>
</dbReference>
<keyword evidence="12" id="KW-0695">RNA-directed DNA polymerase</keyword>
<name>A0A6L2NMZ9_TANCI</name>
<keyword evidence="16" id="KW-0511">Multifunctional enzyme</keyword>
<evidence type="ECO:0000256" key="15">
    <source>
        <dbReference type="ARBA" id="ARBA00023172"/>
    </source>
</evidence>
<dbReference type="InterPro" id="IPR039537">
    <property type="entry name" value="Retrotran_Ty1/copia-like"/>
</dbReference>
<dbReference type="Pfam" id="PF22936">
    <property type="entry name" value="Pol_BBD"/>
    <property type="match status" value="1"/>
</dbReference>
<evidence type="ECO:0000256" key="1">
    <source>
        <dbReference type="ARBA" id="ARBA00002180"/>
    </source>
</evidence>
<keyword evidence="13" id="KW-0808">Transferase</keyword>
<dbReference type="InterPro" id="IPR036397">
    <property type="entry name" value="RNaseH_sf"/>
</dbReference>
<keyword evidence="3" id="KW-0645">Protease</keyword>
<keyword evidence="13" id="KW-0239">DNA-directed DNA polymerase</keyword>
<dbReference type="Pfam" id="PF13976">
    <property type="entry name" value="gag_pre-integrs"/>
    <property type="match status" value="1"/>
</dbReference>
<keyword evidence="17" id="KW-0863">Zinc-finger</keyword>
<dbReference type="SUPFAM" id="SSF53098">
    <property type="entry name" value="Ribonuclease H-like"/>
    <property type="match status" value="1"/>
</dbReference>
<dbReference type="GO" id="GO:0005524">
    <property type="term" value="F:ATP binding"/>
    <property type="evidence" value="ECO:0007669"/>
    <property type="project" value="UniProtKB-KW"/>
</dbReference>
<keyword evidence="9" id="KW-0067">ATP-binding</keyword>
<evidence type="ECO:0000256" key="10">
    <source>
        <dbReference type="ARBA" id="ARBA00022842"/>
    </source>
</evidence>
<feature type="compositionally biased region" description="Low complexity" evidence="19">
    <location>
        <begin position="257"/>
        <end position="271"/>
    </location>
</feature>
<dbReference type="InterPro" id="IPR001878">
    <property type="entry name" value="Znf_CCHC"/>
</dbReference>
<evidence type="ECO:0008006" key="23">
    <source>
        <dbReference type="Google" id="ProtNLM"/>
    </source>
</evidence>
<feature type="domain" description="CCHC-type" evidence="20">
    <location>
        <begin position="311"/>
        <end position="326"/>
    </location>
</feature>
<gene>
    <name evidence="22" type="ORF">Tci_058380</name>
</gene>
<keyword evidence="11" id="KW-0229">DNA integration</keyword>
<dbReference type="Gene3D" id="4.10.60.10">
    <property type="entry name" value="Zinc finger, CCHC-type"/>
    <property type="match status" value="1"/>
</dbReference>
<evidence type="ECO:0000259" key="21">
    <source>
        <dbReference type="PROSITE" id="PS50994"/>
    </source>
</evidence>
<dbReference type="GO" id="GO:0004519">
    <property type="term" value="F:endonuclease activity"/>
    <property type="evidence" value="ECO:0007669"/>
    <property type="project" value="UniProtKB-KW"/>
</dbReference>
<feature type="region of interest" description="Disordered" evidence="19">
    <location>
        <begin position="184"/>
        <end position="224"/>
    </location>
</feature>